<organism evidence="1 2">
    <name type="scientific">Pseudarthrobacter siccitolerans</name>
    <dbReference type="NCBI Taxonomy" id="861266"/>
    <lineage>
        <taxon>Bacteria</taxon>
        <taxon>Bacillati</taxon>
        <taxon>Actinomycetota</taxon>
        <taxon>Actinomycetes</taxon>
        <taxon>Micrococcales</taxon>
        <taxon>Micrococcaceae</taxon>
        <taxon>Pseudarthrobacter</taxon>
    </lineage>
</organism>
<dbReference type="AlphaFoldDB" id="A0A024H821"/>
<comment type="caution">
    <text evidence="1">The sequence shown here is derived from an EMBL/GenBank/DDBJ whole genome shotgun (WGS) entry which is preliminary data.</text>
</comment>
<dbReference type="Proteomes" id="UP000035722">
    <property type="component" value="Unassembled WGS sequence"/>
</dbReference>
<gene>
    <name evidence="1" type="ORF">ARTSIC4J27_4330</name>
</gene>
<keyword evidence="2" id="KW-1185">Reference proteome</keyword>
<accession>A0A024H821</accession>
<sequence length="69" mass="7599">MKHQRTHVEQALAKGVPASVVIEEPGGRLKRWQDTLALAKLNVSKVEGGPRVQELYLISSCLGGYREKA</sequence>
<evidence type="ECO:0000313" key="2">
    <source>
        <dbReference type="Proteomes" id="UP000035722"/>
    </source>
</evidence>
<protein>
    <submittedName>
        <fullName evidence="1">Uncharacterized protein</fullName>
    </submittedName>
</protein>
<reference evidence="2" key="1">
    <citation type="journal article" date="2014" name="Genome Announc.">
        <title>Genome Sequence of Arthrobacter siccitolerans 4J27, a Xeroprotectant-Producing Desiccation-Tolerant Microorganism.</title>
        <authorList>
            <person name="Manzanera M."/>
            <person name="Santa-Cruz-Calvo L."/>
            <person name="Vilchez J.I."/>
            <person name="Garcia-Fontana C."/>
            <person name="Silva-Castro G.A."/>
            <person name="Calvo C."/>
            <person name="Gonzalez-Lopez J."/>
        </authorList>
    </citation>
    <scope>NUCLEOTIDE SEQUENCE [LARGE SCALE GENOMIC DNA]</scope>
    <source>
        <strain evidence="2">4J27</strain>
    </source>
</reference>
<name>A0A024H821_9MICC</name>
<evidence type="ECO:0000313" key="1">
    <source>
        <dbReference type="EMBL" id="CCQ48325.1"/>
    </source>
</evidence>
<proteinExistence type="predicted"/>
<dbReference type="EMBL" id="CAQI01000059">
    <property type="protein sequence ID" value="CCQ48325.1"/>
    <property type="molecule type" value="Genomic_DNA"/>
</dbReference>